<name>A0AAQ3WJM7_PASNO</name>
<proteinExistence type="predicted"/>
<protein>
    <submittedName>
        <fullName evidence="1">Uncharacterized protein</fullName>
    </submittedName>
</protein>
<evidence type="ECO:0000313" key="2">
    <source>
        <dbReference type="Proteomes" id="UP001341281"/>
    </source>
</evidence>
<keyword evidence="2" id="KW-1185">Reference proteome</keyword>
<reference evidence="1 2" key="1">
    <citation type="submission" date="2024-02" db="EMBL/GenBank/DDBJ databases">
        <title>High-quality chromosome-scale genome assembly of Pensacola bahiagrass (Paspalum notatum Flugge var. saurae).</title>
        <authorList>
            <person name="Vega J.M."/>
            <person name="Podio M."/>
            <person name="Orjuela J."/>
            <person name="Siena L.A."/>
            <person name="Pessino S.C."/>
            <person name="Combes M.C."/>
            <person name="Mariac C."/>
            <person name="Albertini E."/>
            <person name="Pupilli F."/>
            <person name="Ortiz J.P.A."/>
            <person name="Leblanc O."/>
        </authorList>
    </citation>
    <scope>NUCLEOTIDE SEQUENCE [LARGE SCALE GENOMIC DNA]</scope>
    <source>
        <strain evidence="1">R1</strain>
        <tissue evidence="1">Leaf</tissue>
    </source>
</reference>
<gene>
    <name evidence="1" type="ORF">U9M48_013516</name>
</gene>
<evidence type="ECO:0000313" key="1">
    <source>
        <dbReference type="EMBL" id="WVZ63925.1"/>
    </source>
</evidence>
<sequence>MAEAEISAMLALLGASGVRDPPVRRLRSPAARQGLEALAGALAVGPPADPNAARTVLSAAWVVVSAVLTASVEQVEPTVVEIVERSLEFCLLLLEKSSYACDDFDLLNEVACFVEFVLLRGTHNKAPSLEPGFINDNIEQWTAVQVEAERASTARVVEMILNGFVWPYYQNICSEIM</sequence>
<dbReference type="EMBL" id="CP144747">
    <property type="protein sequence ID" value="WVZ63925.1"/>
    <property type="molecule type" value="Genomic_DNA"/>
</dbReference>
<dbReference type="AlphaFoldDB" id="A0AAQ3WJM7"/>
<organism evidence="1 2">
    <name type="scientific">Paspalum notatum var. saurae</name>
    <dbReference type="NCBI Taxonomy" id="547442"/>
    <lineage>
        <taxon>Eukaryota</taxon>
        <taxon>Viridiplantae</taxon>
        <taxon>Streptophyta</taxon>
        <taxon>Embryophyta</taxon>
        <taxon>Tracheophyta</taxon>
        <taxon>Spermatophyta</taxon>
        <taxon>Magnoliopsida</taxon>
        <taxon>Liliopsida</taxon>
        <taxon>Poales</taxon>
        <taxon>Poaceae</taxon>
        <taxon>PACMAD clade</taxon>
        <taxon>Panicoideae</taxon>
        <taxon>Andropogonodae</taxon>
        <taxon>Paspaleae</taxon>
        <taxon>Paspalinae</taxon>
        <taxon>Paspalum</taxon>
    </lineage>
</organism>
<accession>A0AAQ3WJM7</accession>
<dbReference type="Proteomes" id="UP001341281">
    <property type="component" value="Chromosome 03"/>
</dbReference>